<evidence type="ECO:0000256" key="5">
    <source>
        <dbReference type="ARBA" id="ARBA00022552"/>
    </source>
</evidence>
<dbReference type="GO" id="GO:0032040">
    <property type="term" value="C:small-subunit processome"/>
    <property type="evidence" value="ECO:0007669"/>
    <property type="project" value="TreeGrafter"/>
</dbReference>
<dbReference type="Pfam" id="PF08146">
    <property type="entry name" value="BP28CT"/>
    <property type="match status" value="1"/>
</dbReference>
<dbReference type="OrthoDB" id="31183at2759"/>
<dbReference type="Pfam" id="PF12397">
    <property type="entry name" value="U3snoRNP10"/>
    <property type="match status" value="1"/>
</dbReference>
<keyword evidence="11" id="KW-1185">Reference proteome</keyword>
<evidence type="ECO:0000256" key="6">
    <source>
        <dbReference type="ARBA" id="ARBA00023242"/>
    </source>
</evidence>
<accession>A0A9P6D6H8</accession>
<evidence type="ECO:0000256" key="8">
    <source>
        <dbReference type="RuleBase" id="RU367065"/>
    </source>
</evidence>
<dbReference type="InterPro" id="IPR016024">
    <property type="entry name" value="ARM-type_fold"/>
</dbReference>
<dbReference type="GO" id="GO:0045943">
    <property type="term" value="P:positive regulation of transcription by RNA polymerase I"/>
    <property type="evidence" value="ECO:0007669"/>
    <property type="project" value="TreeGrafter"/>
</dbReference>
<dbReference type="InterPro" id="IPR022125">
    <property type="entry name" value="U3snoRNP10_N"/>
</dbReference>
<evidence type="ECO:0000313" key="11">
    <source>
        <dbReference type="Proteomes" id="UP000807025"/>
    </source>
</evidence>
<gene>
    <name evidence="10" type="ORF">BDN71DRAFT_1448658</name>
</gene>
<dbReference type="PANTHER" id="PTHR13457">
    <property type="entry name" value="BAP28"/>
    <property type="match status" value="1"/>
</dbReference>
<dbReference type="Proteomes" id="UP000807025">
    <property type="component" value="Unassembled WGS sequence"/>
</dbReference>
<protein>
    <recommendedName>
        <fullName evidence="3 8">U3 small nucleolar RNA-associated protein 10</fullName>
    </recommendedName>
</protein>
<keyword evidence="7 8" id="KW-0687">Ribonucleoprotein</keyword>
<evidence type="ECO:0000259" key="9">
    <source>
        <dbReference type="SMART" id="SM01036"/>
    </source>
</evidence>
<evidence type="ECO:0000256" key="3">
    <source>
        <dbReference type="ARBA" id="ARBA00015399"/>
    </source>
</evidence>
<dbReference type="InterPro" id="IPR040191">
    <property type="entry name" value="UTP10"/>
</dbReference>
<dbReference type="InterPro" id="IPR012954">
    <property type="entry name" value="BP28_C_dom"/>
</dbReference>
<comment type="similarity">
    <text evidence="2 8">Belongs to the HEATR1/UTP10 family.</text>
</comment>
<evidence type="ECO:0000313" key="10">
    <source>
        <dbReference type="EMBL" id="KAF9494646.1"/>
    </source>
</evidence>
<dbReference type="Pfam" id="PF23243">
    <property type="entry name" value="HEAT_HEATR1"/>
    <property type="match status" value="1"/>
</dbReference>
<feature type="domain" description="BP28 C-terminal" evidence="9">
    <location>
        <begin position="1838"/>
        <end position="1976"/>
    </location>
</feature>
<organism evidence="10 11">
    <name type="scientific">Pleurotus eryngii</name>
    <name type="common">Boletus of the steppes</name>
    <dbReference type="NCBI Taxonomy" id="5323"/>
    <lineage>
        <taxon>Eukaryota</taxon>
        <taxon>Fungi</taxon>
        <taxon>Dikarya</taxon>
        <taxon>Basidiomycota</taxon>
        <taxon>Agaricomycotina</taxon>
        <taxon>Agaricomycetes</taxon>
        <taxon>Agaricomycetidae</taxon>
        <taxon>Agaricales</taxon>
        <taxon>Pleurotineae</taxon>
        <taxon>Pleurotaceae</taxon>
        <taxon>Pleurotus</taxon>
    </lineage>
</organism>
<keyword evidence="6 8" id="KW-0539">Nucleus</keyword>
<name>A0A9P6D6H8_PLEER</name>
<proteinExistence type="inferred from homology"/>
<evidence type="ECO:0000256" key="7">
    <source>
        <dbReference type="ARBA" id="ARBA00023274"/>
    </source>
</evidence>
<comment type="caution">
    <text evidence="10">The sequence shown here is derived from an EMBL/GenBank/DDBJ whole genome shotgun (WGS) entry which is preliminary data.</text>
</comment>
<dbReference type="GO" id="GO:0030515">
    <property type="term" value="F:snoRNA binding"/>
    <property type="evidence" value="ECO:0007669"/>
    <property type="project" value="TreeGrafter"/>
</dbReference>
<comment type="subcellular location">
    <subcellularLocation>
        <location evidence="1 8">Nucleus</location>
        <location evidence="1 8">Nucleolus</location>
    </subcellularLocation>
</comment>
<evidence type="ECO:0000256" key="4">
    <source>
        <dbReference type="ARBA" id="ARBA00022517"/>
    </source>
</evidence>
<dbReference type="SMART" id="SM01036">
    <property type="entry name" value="BP28CT"/>
    <property type="match status" value="1"/>
</dbReference>
<dbReference type="SUPFAM" id="SSF48371">
    <property type="entry name" value="ARM repeat"/>
    <property type="match status" value="2"/>
</dbReference>
<dbReference type="InterPro" id="IPR056473">
    <property type="entry name" value="HEAT_Utp10/HEAT1"/>
</dbReference>
<keyword evidence="5 8" id="KW-0698">rRNA processing</keyword>
<evidence type="ECO:0000256" key="2">
    <source>
        <dbReference type="ARBA" id="ARBA00010559"/>
    </source>
</evidence>
<reference evidence="10" key="1">
    <citation type="submission" date="2020-11" db="EMBL/GenBank/DDBJ databases">
        <authorList>
            <consortium name="DOE Joint Genome Institute"/>
            <person name="Ahrendt S."/>
            <person name="Riley R."/>
            <person name="Andreopoulos W."/>
            <person name="Labutti K."/>
            <person name="Pangilinan J."/>
            <person name="Ruiz-Duenas F.J."/>
            <person name="Barrasa J.M."/>
            <person name="Sanchez-Garcia M."/>
            <person name="Camarero S."/>
            <person name="Miyauchi S."/>
            <person name="Serrano A."/>
            <person name="Linde D."/>
            <person name="Babiker R."/>
            <person name="Drula E."/>
            <person name="Ayuso-Fernandez I."/>
            <person name="Pacheco R."/>
            <person name="Padilla G."/>
            <person name="Ferreira P."/>
            <person name="Barriuso J."/>
            <person name="Kellner H."/>
            <person name="Castanera R."/>
            <person name="Alfaro M."/>
            <person name="Ramirez L."/>
            <person name="Pisabarro A.G."/>
            <person name="Kuo A."/>
            <person name="Tritt A."/>
            <person name="Lipzen A."/>
            <person name="He G."/>
            <person name="Yan M."/>
            <person name="Ng V."/>
            <person name="Cullen D."/>
            <person name="Martin F."/>
            <person name="Rosso M.-N."/>
            <person name="Henrissat B."/>
            <person name="Hibbett D."/>
            <person name="Martinez A.T."/>
            <person name="Grigoriev I.V."/>
        </authorList>
    </citation>
    <scope>NUCLEOTIDE SEQUENCE</scope>
    <source>
        <strain evidence="10">ATCC 90797</strain>
    </source>
</reference>
<comment type="subunit">
    <text evidence="8">Component of the ribosomal small subunit (SSU) processome.</text>
</comment>
<sequence>MPSSLAAQLAQSASLNANLLNEKSRRKSTESYLFTGRQADQYDLETIHALAVNAFLQLTQLNPEFRRFEAPLLSEAAKSTDRTLQTKAENAKLDEAITGFLHLLGPYVLESPTGKVLEWLVRRFRIHEFNVDVILTLFLPYHESPHFTKMLTILHIPPSSPWSFLRAHKAAAANVQRASLVTEMLKNSPAARFVACLLPNAMRDGHHYRALTAFHAATLHDFLMRSEGVDEGTVAYVLPACVDPLKSPSAGKDETLASYILLVALSQKCRLSPDAVNAIVVAMTKRAALVTPSQYLKALISVCEPQELEEGATFPRSVTKCLLKIPNANLPQDVDGALSIVGSEKFFNPLVPGLCQRVAATDDTDDQGQRALAVLKLLSMSAHTPPSTLNVLCLAVIENITSPSASPTDDGTRARQRKLRKLLAALHQRHPGVVLESARRLSAIRSDEDEGGKAIEELILSLSLGLDSKEAELKEGAEAADLIVAATSFDLTVRLNAVKRLLAVVASSSGDEEGSSAAGTEKRAICEALLRRIVDDESEVVEAVYAEPGIMTPIILANLHTYLTYLSTALCADPSSPSPSSSKPVHKPKSKRALIKMHLAFAAHHVCVAANDAGVTERVFRGVVFPFVMYSKARQNTAEGVWEIVDADAKAAAGVGSKGSKGGRISECDWLGGCVDVWRAEKETEKEKESTEGRDDHVSKMAAMNLALAGKIADNIMMSNRFSEHIETLCDHIRSANTHARVFAHFIARGLLARLSGEHQLDAATEILSAMGLSAKGPMENVWYGLDAPEEAITDEAIGRAIVAKPSRQNTLRLLQLSILALLATAHRPADIALNWFEVASPATAQTGSDSRGVLYVQHIRKLYQLANLYIPVVFAVHVLSLLFTNLGEDSLAFLASVWTSDEPISSSANTDVHQGSDMADQLRIASLRHAAAFLEAHNQQQSPSQSVDFQTILPALLLAIQSPNIHIRQAAVDCIFALRSSARRTFSTVYALDWIFGKDTQKLQFLDQDDFKKYVEALASEPEHLVRDSGYLGAFHQVHLGTSSKKKHAEYRRRILCFLLSHVSSLPSISAKITLLKSIESISDKAKWQMLLPSIKAIENSSAETLRSRFGPKGAEFGKLVVASVDASAVHELNDPSGSLWPVFVALVRQNFSDDTMPSARAALAESVERGLFAGLNLQRQIATCEVLLEVGPATQSTRAIVRQLFIKLDLSIDLLTQLLSKLLSPSQSIAPPPSKRPKVSDPPQDSIPAFSLFVEILGAKDLPASIDLISRLLEALNKVLQLVPSAQNDLSYVQQLLMSTIENVADKVVEAPNAVSSSIRLDVLVEVVRVARNPQTFHQALLLIANLTRLAPDAVLHNVMPVFTFMGSNVFHRDDAYSFRVVKKTIDSIVPVMVSSLTKIHNGGINLYISARDFLQVFSDASNHIPRHRRTNFFLHLIDVLGADAFLPPVCILLVAKSASRSARAQTDEGPFALPNSILRHYPPALQVSTLVEVLKESQRLLKYCVDPLNAAPALLAETSDVDLKTLSSRAQALVSFVGQALTSLQPIAPTSRPLVAELVYLLISIATVQDDALEGIRKTARDSLNQILAVIPAVDFVSSVLVMLDSADLMIQNGALQLLTDRLDRVSEGVRQEASATCVQILNHIKSILHDNMRTSPLGLSCFSAIKIIASSSCPGEESALVSLLPLIILAIRTRTLAEGAISALSPLIPKVGPRIIPFFRELVAEIVSLSKSEGILQHSLDALRSLLFVIPTFWSPNELVQLFDLYVGLSNASDRGSSMTGFMKSLTKRVPSKTLLASLNQFWTSKTDSQKQWPEASLVAFFDVLKRALHAADKISVAEHLKLLFKLFMGAFESAKNGSLESNVAETSIITAFLELVIKLNDAAFRPLFRRLYDWGFTDDPGDISRRITFLHTYVALLDYFKSLMTPYMSFLLPPVLASLQDFAAHSATDVDYWICLVKTLTKAFVLDDGVFWRDDKLRQMAKPLVGQISICIELENAVAKTCLPECLVALGDSITDDTLLKTLNIDILMHTRSDVAKVRIFALQCSELLWRNSGGKLLGFVPETITFIAECAEDEHDLVVDAARSLKDAVESVAGKIDA</sequence>
<dbReference type="EMBL" id="MU154570">
    <property type="protein sequence ID" value="KAF9494646.1"/>
    <property type="molecule type" value="Genomic_DNA"/>
</dbReference>
<comment type="function">
    <text evidence="8">Involved in nucleolar processing of pre-18S ribosomal RNA.</text>
</comment>
<evidence type="ECO:0000256" key="1">
    <source>
        <dbReference type="ARBA" id="ARBA00004604"/>
    </source>
</evidence>
<dbReference type="GO" id="GO:0030686">
    <property type="term" value="C:90S preribosome"/>
    <property type="evidence" value="ECO:0007669"/>
    <property type="project" value="TreeGrafter"/>
</dbReference>
<dbReference type="GO" id="GO:0034455">
    <property type="term" value="C:t-UTP complex"/>
    <property type="evidence" value="ECO:0007669"/>
    <property type="project" value="TreeGrafter"/>
</dbReference>
<dbReference type="PANTHER" id="PTHR13457:SF1">
    <property type="entry name" value="HEAT REPEAT-CONTAINING PROTEIN 1"/>
    <property type="match status" value="1"/>
</dbReference>
<keyword evidence="4 8" id="KW-0690">Ribosome biogenesis</keyword>
<dbReference type="GO" id="GO:0000462">
    <property type="term" value="P:maturation of SSU-rRNA from tricistronic rRNA transcript (SSU-rRNA, 5.8S rRNA, LSU-rRNA)"/>
    <property type="evidence" value="ECO:0007669"/>
    <property type="project" value="TreeGrafter"/>
</dbReference>